<name>A0A0P1FZV6_9RHOB</name>
<evidence type="ECO:0000256" key="3">
    <source>
        <dbReference type="ARBA" id="ARBA00022729"/>
    </source>
</evidence>
<dbReference type="PANTHER" id="PTHR36234:SF5">
    <property type="entry name" value="LYSYL ENDOPEPTIDASE"/>
    <property type="match status" value="1"/>
</dbReference>
<evidence type="ECO:0000256" key="4">
    <source>
        <dbReference type="ARBA" id="ARBA00022801"/>
    </source>
</evidence>
<evidence type="ECO:0000256" key="6">
    <source>
        <dbReference type="RuleBase" id="RU004296"/>
    </source>
</evidence>
<dbReference type="EC" id="3.4.21.-" evidence="6"/>
<keyword evidence="3 6" id="KW-0732">Signal</keyword>
<dbReference type="Proteomes" id="UP000054935">
    <property type="component" value="Unassembled WGS sequence"/>
</dbReference>
<dbReference type="GO" id="GO:0008236">
    <property type="term" value="F:serine-type peptidase activity"/>
    <property type="evidence" value="ECO:0007669"/>
    <property type="project" value="UniProtKB-KW"/>
</dbReference>
<evidence type="ECO:0000256" key="2">
    <source>
        <dbReference type="ARBA" id="ARBA00022670"/>
    </source>
</evidence>
<dbReference type="PANTHER" id="PTHR36234">
    <property type="entry name" value="LYSYL ENDOPEPTIDASE"/>
    <property type="match status" value="1"/>
</dbReference>
<dbReference type="Pfam" id="PF13365">
    <property type="entry name" value="Trypsin_2"/>
    <property type="match status" value="1"/>
</dbReference>
<evidence type="ECO:0000256" key="5">
    <source>
        <dbReference type="ARBA" id="ARBA00022825"/>
    </source>
</evidence>
<accession>A0A0P1FZV6</accession>
<organism evidence="7 8">
    <name type="scientific">Tropicibacter naphthalenivorans</name>
    <dbReference type="NCBI Taxonomy" id="441103"/>
    <lineage>
        <taxon>Bacteria</taxon>
        <taxon>Pseudomonadati</taxon>
        <taxon>Pseudomonadota</taxon>
        <taxon>Alphaproteobacteria</taxon>
        <taxon>Rhodobacterales</taxon>
        <taxon>Roseobacteraceae</taxon>
        <taxon>Tropicibacter</taxon>
    </lineage>
</organism>
<dbReference type="AlphaFoldDB" id="A0A0P1FZV6"/>
<dbReference type="SUPFAM" id="SSF50494">
    <property type="entry name" value="Trypsin-like serine proteases"/>
    <property type="match status" value="1"/>
</dbReference>
<dbReference type="InterPro" id="IPR009003">
    <property type="entry name" value="Peptidase_S1_PA"/>
</dbReference>
<reference evidence="7 8" key="1">
    <citation type="submission" date="2015-09" db="EMBL/GenBank/DDBJ databases">
        <authorList>
            <consortium name="Swine Surveillance"/>
        </authorList>
    </citation>
    <scope>NUCLEOTIDE SEQUENCE [LARGE SCALE GENOMIC DNA]</scope>
    <source>
        <strain evidence="7 8">CECT 7648</strain>
    </source>
</reference>
<evidence type="ECO:0000256" key="1">
    <source>
        <dbReference type="ARBA" id="ARBA00008764"/>
    </source>
</evidence>
<dbReference type="InterPro" id="IPR008256">
    <property type="entry name" value="Peptidase_S1B"/>
</dbReference>
<sequence>MSTAIAQIASLIAALLAGGAHAQGNLWPDTENEVSVDAYANEPINTYAETADFRRMGRAVGMLNIVTDVGAAPCTAWIADERHIVTNNHCVPGVLEHPQMNATRIVSVEFLAGFTTPGQIEEAERFEVNPIPVETDKDLDFTVLEVMGNPSARYGTLPISGEEIAPGMPFWIIGHPLGKSQHISREGCRAATTQTIVDLRLRHTCDTLGGNSGSPIIDSSARQVIGLHNSGNKRIGVNFGIPMSMILAKSTVLRAAVPDDDGAQVYTFSSFPKTLAVGEELSVVADVVAGCAPTFVNVSPTGKVTPIPLQFFEKIEVSTSQTRYQVSPGGRYGLQVLPEDPKGTHQIGFICPPQPFADQEALKAALRDVLAALPGGLSGEAGGVQYRFGTYTID</sequence>
<evidence type="ECO:0000313" key="8">
    <source>
        <dbReference type="Proteomes" id="UP000054935"/>
    </source>
</evidence>
<feature type="signal peptide" evidence="6">
    <location>
        <begin position="1"/>
        <end position="22"/>
    </location>
</feature>
<keyword evidence="4 6" id="KW-0378">Hydrolase</keyword>
<dbReference type="STRING" id="441103.TRN7648_00175"/>
<protein>
    <recommendedName>
        <fullName evidence="6">Serine protease</fullName>
        <ecNumber evidence="6">3.4.21.-</ecNumber>
    </recommendedName>
</protein>
<keyword evidence="8" id="KW-1185">Reference proteome</keyword>
<gene>
    <name evidence="7" type="ORF">TRN7648_00175</name>
</gene>
<keyword evidence="5 6" id="KW-0720">Serine protease</keyword>
<dbReference type="RefSeq" id="WP_058245756.1">
    <property type="nucleotide sequence ID" value="NZ_CYSE01000001.1"/>
</dbReference>
<comment type="similarity">
    <text evidence="1 6">Belongs to the peptidase S1B family.</text>
</comment>
<evidence type="ECO:0000313" key="7">
    <source>
        <dbReference type="EMBL" id="CUH74968.1"/>
    </source>
</evidence>
<dbReference type="EMBL" id="CYSE01000001">
    <property type="protein sequence ID" value="CUH74968.1"/>
    <property type="molecule type" value="Genomic_DNA"/>
</dbReference>
<dbReference type="PRINTS" id="PR00839">
    <property type="entry name" value="V8PROTEASE"/>
</dbReference>
<dbReference type="Gene3D" id="2.40.10.10">
    <property type="entry name" value="Trypsin-like serine proteases"/>
    <property type="match status" value="2"/>
</dbReference>
<keyword evidence="2 6" id="KW-0645">Protease</keyword>
<dbReference type="GO" id="GO:0006508">
    <property type="term" value="P:proteolysis"/>
    <property type="evidence" value="ECO:0007669"/>
    <property type="project" value="UniProtKB-KW"/>
</dbReference>
<feature type="chain" id="PRO_5006987323" description="Serine protease" evidence="6">
    <location>
        <begin position="23"/>
        <end position="394"/>
    </location>
</feature>
<proteinExistence type="inferred from homology"/>
<dbReference type="InterPro" id="IPR043504">
    <property type="entry name" value="Peptidase_S1_PA_chymotrypsin"/>
</dbReference>